<reference evidence="2" key="1">
    <citation type="submission" date="2016-10" db="EMBL/GenBank/DDBJ databases">
        <authorList>
            <person name="Benchimol M."/>
            <person name="Almeida L.G."/>
            <person name="Vasconcelos A.T."/>
            <person name="Perreira-Neves A."/>
            <person name="Rosa I.A."/>
            <person name="Tasca T."/>
            <person name="Bogo M.R."/>
            <person name="de Souza W."/>
        </authorList>
    </citation>
    <scope>NUCLEOTIDE SEQUENCE [LARGE SCALE GENOMIC DNA]</scope>
    <source>
        <strain evidence="2">K</strain>
    </source>
</reference>
<feature type="region of interest" description="Disordered" evidence="1">
    <location>
        <begin position="1"/>
        <end position="21"/>
    </location>
</feature>
<dbReference type="Proteomes" id="UP000179807">
    <property type="component" value="Unassembled WGS sequence"/>
</dbReference>
<name>A0A1J4L4I6_9EUKA</name>
<dbReference type="RefSeq" id="XP_068370020.1">
    <property type="nucleotide sequence ID" value="XM_068513796.1"/>
</dbReference>
<protein>
    <recommendedName>
        <fullName evidence="4">Mitochondrial carrier protein</fullName>
    </recommendedName>
</protein>
<sequence>MLRKVQAAFPPPKEKRQLTDEEKDQIVDAFKQFRNTLICGATFSVFRDLITISFEEQRPPFDLTSLVLDSLDTGLELSSFGLVDSLLRISIKPDLRTLKRWVPWTIATSAITACANRAIQVPLQNKYHNNKLSYKGYFTGLGKATSHAIGFNTCAGLAYHYLPKNEKMGGEFARSTSAITIGSFGATIASTPFVNAPIPKILRDFWHNVPLIMLDNSMFTIVQKTTEPMLK</sequence>
<accession>A0A1J4L4I6</accession>
<evidence type="ECO:0008006" key="4">
    <source>
        <dbReference type="Google" id="ProtNLM"/>
    </source>
</evidence>
<evidence type="ECO:0000256" key="1">
    <source>
        <dbReference type="SAM" id="MobiDB-lite"/>
    </source>
</evidence>
<dbReference type="EMBL" id="MLAK01000061">
    <property type="protein sequence ID" value="OHT16884.1"/>
    <property type="molecule type" value="Genomic_DNA"/>
</dbReference>
<dbReference type="VEuPathDB" id="TrichDB:TRFO_41481"/>
<dbReference type="GeneID" id="94848500"/>
<gene>
    <name evidence="2" type="ORF">TRFO_41481</name>
</gene>
<comment type="caution">
    <text evidence="2">The sequence shown here is derived from an EMBL/GenBank/DDBJ whole genome shotgun (WGS) entry which is preliminary data.</text>
</comment>
<proteinExistence type="predicted"/>
<dbReference type="AlphaFoldDB" id="A0A1J4L4I6"/>
<keyword evidence="3" id="KW-1185">Reference proteome</keyword>
<organism evidence="2 3">
    <name type="scientific">Tritrichomonas foetus</name>
    <dbReference type="NCBI Taxonomy" id="1144522"/>
    <lineage>
        <taxon>Eukaryota</taxon>
        <taxon>Metamonada</taxon>
        <taxon>Parabasalia</taxon>
        <taxon>Tritrichomonadida</taxon>
        <taxon>Tritrichomonadidae</taxon>
        <taxon>Tritrichomonas</taxon>
    </lineage>
</organism>
<evidence type="ECO:0000313" key="3">
    <source>
        <dbReference type="Proteomes" id="UP000179807"/>
    </source>
</evidence>
<evidence type="ECO:0000313" key="2">
    <source>
        <dbReference type="EMBL" id="OHT16884.1"/>
    </source>
</evidence>
<feature type="compositionally biased region" description="Basic and acidic residues" evidence="1">
    <location>
        <begin position="12"/>
        <end position="21"/>
    </location>
</feature>